<evidence type="ECO:0000256" key="9">
    <source>
        <dbReference type="PIRSR" id="PIRSR614732-2"/>
    </source>
</evidence>
<dbReference type="PANTHER" id="PTHR32119:SF2">
    <property type="entry name" value="OROTIDINE 5'-PHOSPHATE DECARBOXYLASE"/>
    <property type="match status" value="1"/>
</dbReference>
<dbReference type="InterPro" id="IPR047596">
    <property type="entry name" value="OMPdecase_bac"/>
</dbReference>
<feature type="binding site" evidence="7 9">
    <location>
        <position position="206"/>
    </location>
    <ligand>
        <name>substrate</name>
    </ligand>
</feature>
<dbReference type="EC" id="4.1.1.23" evidence="7"/>
<keyword evidence="13" id="KW-1185">Reference proteome</keyword>
<dbReference type="PROSITE" id="PS00156">
    <property type="entry name" value="OMPDECASE"/>
    <property type="match status" value="1"/>
</dbReference>
<dbReference type="InterPro" id="IPR001754">
    <property type="entry name" value="OMPdeCOase_dom"/>
</dbReference>
<dbReference type="InterPro" id="IPR013785">
    <property type="entry name" value="Aldolase_TIM"/>
</dbReference>
<evidence type="ECO:0000256" key="10">
    <source>
        <dbReference type="RuleBase" id="RU000512"/>
    </source>
</evidence>
<feature type="binding site" evidence="7 9">
    <location>
        <position position="177"/>
    </location>
    <ligand>
        <name>substrate</name>
    </ligand>
</feature>
<dbReference type="Gene3D" id="3.20.20.70">
    <property type="entry name" value="Aldolase class I"/>
    <property type="match status" value="1"/>
</dbReference>
<keyword evidence="4 7" id="KW-0665">Pyrimidine biosynthesis</keyword>
<dbReference type="RefSeq" id="WP_256617763.1">
    <property type="nucleotide sequence ID" value="NZ_JANIBC010000001.1"/>
</dbReference>
<dbReference type="GO" id="GO:0006207">
    <property type="term" value="P:'de novo' pyrimidine nucleobase biosynthetic process"/>
    <property type="evidence" value="ECO:0007669"/>
    <property type="project" value="InterPro"/>
</dbReference>
<evidence type="ECO:0000313" key="12">
    <source>
        <dbReference type="EMBL" id="MCQ8183959.1"/>
    </source>
</evidence>
<dbReference type="EMBL" id="JANIBC010000001">
    <property type="protein sequence ID" value="MCQ8183959.1"/>
    <property type="molecule type" value="Genomic_DNA"/>
</dbReference>
<keyword evidence="3 7" id="KW-0210">Decarboxylase</keyword>
<proteinExistence type="inferred from homology"/>
<dbReference type="SUPFAM" id="SSF51366">
    <property type="entry name" value="Ribulose-phoshate binding barrel"/>
    <property type="match status" value="1"/>
</dbReference>
<dbReference type="Proteomes" id="UP001142610">
    <property type="component" value="Unassembled WGS sequence"/>
</dbReference>
<keyword evidence="5 7" id="KW-0456">Lyase</keyword>
<reference evidence="12" key="1">
    <citation type="submission" date="2022-07" db="EMBL/GenBank/DDBJ databases">
        <title>Parvularcula maris sp. nov., an algicidal bacterium isolated from seawater.</title>
        <authorList>
            <person name="Li F."/>
        </authorList>
    </citation>
    <scope>NUCLEOTIDE SEQUENCE</scope>
    <source>
        <strain evidence="12">BGMRC 0090</strain>
    </source>
</reference>
<dbReference type="Pfam" id="PF00215">
    <property type="entry name" value="OMPdecase"/>
    <property type="match status" value="1"/>
</dbReference>
<dbReference type="HAMAP" id="MF_01200_B">
    <property type="entry name" value="OMPdecase_type1_B"/>
    <property type="match status" value="1"/>
</dbReference>
<feature type="binding site" evidence="7 9">
    <location>
        <position position="34"/>
    </location>
    <ligand>
        <name>substrate</name>
    </ligand>
</feature>
<evidence type="ECO:0000256" key="3">
    <source>
        <dbReference type="ARBA" id="ARBA00022793"/>
    </source>
</evidence>
<dbReference type="GO" id="GO:0005829">
    <property type="term" value="C:cytosol"/>
    <property type="evidence" value="ECO:0007669"/>
    <property type="project" value="TreeGrafter"/>
</dbReference>
<evidence type="ECO:0000256" key="6">
    <source>
        <dbReference type="ARBA" id="ARBA00049157"/>
    </source>
</evidence>
<dbReference type="InterPro" id="IPR011060">
    <property type="entry name" value="RibuloseP-bd_barrel"/>
</dbReference>
<evidence type="ECO:0000313" key="13">
    <source>
        <dbReference type="Proteomes" id="UP001142610"/>
    </source>
</evidence>
<dbReference type="InterPro" id="IPR014732">
    <property type="entry name" value="OMPdecase"/>
</dbReference>
<comment type="subunit">
    <text evidence="7">Homodimer.</text>
</comment>
<comment type="caution">
    <text evidence="12">The sequence shown here is derived from an EMBL/GenBank/DDBJ whole genome shotgun (WGS) entry which is preliminary data.</text>
</comment>
<feature type="binding site" evidence="7 9">
    <location>
        <position position="207"/>
    </location>
    <ligand>
        <name>substrate</name>
    </ligand>
</feature>
<evidence type="ECO:0000256" key="1">
    <source>
        <dbReference type="ARBA" id="ARBA00002356"/>
    </source>
</evidence>
<evidence type="ECO:0000256" key="5">
    <source>
        <dbReference type="ARBA" id="ARBA00023239"/>
    </source>
</evidence>
<comment type="catalytic activity">
    <reaction evidence="6 7 10">
        <text>orotidine 5'-phosphate + H(+) = UMP + CO2</text>
        <dbReference type="Rhea" id="RHEA:11596"/>
        <dbReference type="ChEBI" id="CHEBI:15378"/>
        <dbReference type="ChEBI" id="CHEBI:16526"/>
        <dbReference type="ChEBI" id="CHEBI:57538"/>
        <dbReference type="ChEBI" id="CHEBI:57865"/>
        <dbReference type="EC" id="4.1.1.23"/>
    </reaction>
</comment>
<comment type="similarity">
    <text evidence="7">Belongs to the OMP decarboxylase family. Type 1 subfamily.</text>
</comment>
<protein>
    <recommendedName>
        <fullName evidence="7">Orotidine 5'-phosphate decarboxylase</fullName>
        <ecNumber evidence="7">4.1.1.23</ecNumber>
    </recommendedName>
    <alternativeName>
        <fullName evidence="7">OMP decarboxylase</fullName>
        <shortName evidence="7">OMPDCase</shortName>
        <shortName evidence="7">OMPdecase</shortName>
    </alternativeName>
</protein>
<feature type="active site" description="For OMPdecase activity" evidence="8">
    <location>
        <position position="63"/>
    </location>
</feature>
<name>A0A9X2RGI3_9PROT</name>
<feature type="active site" description="Proton donor" evidence="7">
    <location>
        <position position="63"/>
    </location>
</feature>
<dbReference type="GO" id="GO:0044205">
    <property type="term" value="P:'de novo' UMP biosynthetic process"/>
    <property type="evidence" value="ECO:0007669"/>
    <property type="project" value="UniProtKB-UniRule"/>
</dbReference>
<gene>
    <name evidence="7 12" type="primary">pyrF</name>
    <name evidence="12" type="ORF">NOG11_01030</name>
</gene>
<dbReference type="InterPro" id="IPR018089">
    <property type="entry name" value="OMPdecase_AS"/>
</dbReference>
<dbReference type="NCBIfam" id="NF001273">
    <property type="entry name" value="PRK00230.1"/>
    <property type="match status" value="1"/>
</dbReference>
<comment type="function">
    <text evidence="1 7">Catalyzes the decarboxylation of orotidine 5'-monophosphate (OMP) to uridine 5'-monophosphate (UMP).</text>
</comment>
<evidence type="ECO:0000256" key="4">
    <source>
        <dbReference type="ARBA" id="ARBA00022975"/>
    </source>
</evidence>
<feature type="domain" description="Orotidine 5'-phosphate decarboxylase" evidence="11">
    <location>
        <begin position="6"/>
        <end position="222"/>
    </location>
</feature>
<dbReference type="AlphaFoldDB" id="A0A9X2RGI3"/>
<evidence type="ECO:0000259" key="11">
    <source>
        <dbReference type="SMART" id="SM00934"/>
    </source>
</evidence>
<feature type="active site" description="For OMPdecase activity" evidence="8">
    <location>
        <position position="66"/>
    </location>
</feature>
<accession>A0A9X2RGI3</accession>
<feature type="binding site" evidence="7 9">
    <location>
        <position position="116"/>
    </location>
    <ligand>
        <name>substrate</name>
    </ligand>
</feature>
<organism evidence="12 13">
    <name type="scientific">Parvularcula maris</name>
    <dbReference type="NCBI Taxonomy" id="2965077"/>
    <lineage>
        <taxon>Bacteria</taxon>
        <taxon>Pseudomonadati</taxon>
        <taxon>Pseudomonadota</taxon>
        <taxon>Alphaproteobacteria</taxon>
        <taxon>Parvularculales</taxon>
        <taxon>Parvularculaceae</taxon>
        <taxon>Parvularcula</taxon>
    </lineage>
</organism>
<evidence type="ECO:0000256" key="8">
    <source>
        <dbReference type="PIRSR" id="PIRSR614732-1"/>
    </source>
</evidence>
<feature type="binding site" evidence="7 9">
    <location>
        <position position="12"/>
    </location>
    <ligand>
        <name>substrate</name>
    </ligand>
</feature>
<sequence length="228" mass="24012">MTPQERIIIALDLPTLEEAETLVARLGEEAVWYKIGYQLLPLGGYAMARRLHSRGKKVFIDAKLLDIGSTVEKGVRSLAELGADYLTVHADPDTVKGAVEGRGGSDLCILAVTVLTSWGEEALRHHGIEGSVEDAVLRRAEMALEAGADGLIASGREAPLLREHFGDGPIIVTPGIRPSGAALGDQKRVLTPAEAVKSGATHLVIGRPISQAADPKAAFDGIVGELSA</sequence>
<evidence type="ECO:0000256" key="7">
    <source>
        <dbReference type="HAMAP-Rule" id="MF_01200"/>
    </source>
</evidence>
<comment type="pathway">
    <text evidence="2 7 10">Pyrimidine metabolism; UMP biosynthesis via de novo pathway; UMP from orotate: step 2/2.</text>
</comment>
<feature type="binding site" evidence="7 9">
    <location>
        <position position="186"/>
    </location>
    <ligand>
        <name>substrate</name>
    </ligand>
</feature>
<dbReference type="SMART" id="SM00934">
    <property type="entry name" value="OMPdecase"/>
    <property type="match status" value="1"/>
</dbReference>
<feature type="active site" description="For OMPdecase activity" evidence="8">
    <location>
        <position position="61"/>
    </location>
</feature>
<feature type="binding site" evidence="7">
    <location>
        <begin position="61"/>
        <end position="70"/>
    </location>
    <ligand>
        <name>substrate</name>
    </ligand>
</feature>
<dbReference type="GO" id="GO:0004590">
    <property type="term" value="F:orotidine-5'-phosphate decarboxylase activity"/>
    <property type="evidence" value="ECO:0007669"/>
    <property type="project" value="UniProtKB-UniRule"/>
</dbReference>
<evidence type="ECO:0000256" key="2">
    <source>
        <dbReference type="ARBA" id="ARBA00004861"/>
    </source>
</evidence>
<dbReference type="CDD" id="cd04725">
    <property type="entry name" value="OMP_decarboxylase_like"/>
    <property type="match status" value="1"/>
</dbReference>
<dbReference type="NCBIfam" id="TIGR01740">
    <property type="entry name" value="pyrF"/>
    <property type="match status" value="1"/>
</dbReference>
<dbReference type="PANTHER" id="PTHR32119">
    <property type="entry name" value="OROTIDINE 5'-PHOSPHATE DECARBOXYLASE"/>
    <property type="match status" value="1"/>
</dbReference>